<keyword evidence="2" id="KW-1185">Reference proteome</keyword>
<protein>
    <submittedName>
        <fullName evidence="1">Uncharacterized protein</fullName>
    </submittedName>
</protein>
<evidence type="ECO:0000313" key="1">
    <source>
        <dbReference type="EMBL" id="WAQ81943.1"/>
    </source>
</evidence>
<proteinExistence type="predicted"/>
<dbReference type="GeneID" id="77807153"/>
<dbReference type="PANTHER" id="PTHR33129">
    <property type="entry name" value="PROTEIN KINASE DOMAIN-CONTAINING PROTEIN-RELATED"/>
    <property type="match status" value="1"/>
</dbReference>
<dbReference type="Proteomes" id="UP001164743">
    <property type="component" value="Chromosome 2A"/>
</dbReference>
<dbReference type="EMBL" id="CP110422">
    <property type="protein sequence ID" value="WAQ81943.1"/>
    <property type="molecule type" value="Genomic_DNA"/>
</dbReference>
<name>A0ABY7CC33_9BASI</name>
<organism evidence="1 2">
    <name type="scientific">Puccinia triticina</name>
    <dbReference type="NCBI Taxonomy" id="208348"/>
    <lineage>
        <taxon>Eukaryota</taxon>
        <taxon>Fungi</taxon>
        <taxon>Dikarya</taxon>
        <taxon>Basidiomycota</taxon>
        <taxon>Pucciniomycotina</taxon>
        <taxon>Pucciniomycetes</taxon>
        <taxon>Pucciniales</taxon>
        <taxon>Pucciniaceae</taxon>
        <taxon>Puccinia</taxon>
    </lineage>
</organism>
<reference evidence="1" key="1">
    <citation type="submission" date="2022-10" db="EMBL/GenBank/DDBJ databases">
        <title>Puccinia triticina Genome sequencing and assembly.</title>
        <authorList>
            <person name="Li C."/>
        </authorList>
    </citation>
    <scope>NUCLEOTIDE SEQUENCE</scope>
    <source>
        <strain evidence="1">Pt15</strain>
    </source>
</reference>
<sequence>MANAEQLSRCAAPETPLLIKDALEDLPSHTQKSVHTQSHIPKAPPKILLSFKEILVVVQTEDLVSVEDLARAARDKFTNYLIATDTSNITLHTTKETEALTPTSRLEEHAAELACCPFLETPLIFKVKSNPLEDLGRFWQALPADATIVPVGKMQHLKLKESYVLGERNLGRSLLVRPIYKELCERFEARKVHKSVVTGTPEIGKTVFSAYYMWIAACQKKTVVWQPVSSGLGVPPTYLMTSRGVERVASDSPELLSALANPETMYIVDGQAPMLSFVNAWTLVLTSPLRDHYKIVLKIPRSELLYMEPWSDEELKNCQAFLYPDEEILPTDLMDQLFESAELKASGNTDAVLHDLVVKLTQAINQGRLINILYAHRDRRPDGESIHII</sequence>
<dbReference type="RefSeq" id="XP_053017498.1">
    <property type="nucleotide sequence ID" value="XM_053166258.1"/>
</dbReference>
<dbReference type="PANTHER" id="PTHR33129:SF1">
    <property type="entry name" value="ATP-BINDING PROTEIN"/>
    <property type="match status" value="1"/>
</dbReference>
<evidence type="ECO:0000313" key="2">
    <source>
        <dbReference type="Proteomes" id="UP001164743"/>
    </source>
</evidence>
<dbReference type="InterPro" id="IPR052980">
    <property type="entry name" value="Crinkler_effector"/>
</dbReference>
<gene>
    <name evidence="1" type="ORF">PtA15_2A256</name>
</gene>
<accession>A0ABY7CC33</accession>